<evidence type="ECO:0000313" key="2">
    <source>
        <dbReference type="EMBL" id="MFL0246009.1"/>
    </source>
</evidence>
<proteinExistence type="predicted"/>
<accession>A0ABW8T0B3</accession>
<organism evidence="2 3">
    <name type="scientific">Candidatus Clostridium stratigraminis</name>
    <dbReference type="NCBI Taxonomy" id="3381661"/>
    <lineage>
        <taxon>Bacteria</taxon>
        <taxon>Bacillati</taxon>
        <taxon>Bacillota</taxon>
        <taxon>Clostridia</taxon>
        <taxon>Eubacteriales</taxon>
        <taxon>Clostridiaceae</taxon>
        <taxon>Clostridium</taxon>
    </lineage>
</organism>
<reference evidence="2 3" key="1">
    <citation type="submission" date="2024-11" db="EMBL/GenBank/DDBJ databases">
        <authorList>
            <person name="Heng Y.C."/>
            <person name="Lim A.C.H."/>
            <person name="Lee J.K.Y."/>
            <person name="Kittelmann S."/>
        </authorList>
    </citation>
    <scope>NUCLEOTIDE SEQUENCE [LARGE SCALE GENOMIC DNA]</scope>
    <source>
        <strain evidence="2 3">WILCCON 0185</strain>
    </source>
</reference>
<dbReference type="EMBL" id="JBJHZZ010000001">
    <property type="protein sequence ID" value="MFL0246009.1"/>
    <property type="molecule type" value="Genomic_DNA"/>
</dbReference>
<dbReference type="Gene3D" id="3.40.1550.10">
    <property type="entry name" value="CheC-like"/>
    <property type="match status" value="1"/>
</dbReference>
<dbReference type="Proteomes" id="UP001623591">
    <property type="component" value="Unassembled WGS sequence"/>
</dbReference>
<dbReference type="InterPro" id="IPR028976">
    <property type="entry name" value="CheC-like_sf"/>
</dbReference>
<evidence type="ECO:0000256" key="1">
    <source>
        <dbReference type="ARBA" id="ARBA00022500"/>
    </source>
</evidence>
<evidence type="ECO:0000313" key="3">
    <source>
        <dbReference type="Proteomes" id="UP001623591"/>
    </source>
</evidence>
<dbReference type="SUPFAM" id="SSF103039">
    <property type="entry name" value="CheC-like"/>
    <property type="match status" value="1"/>
</dbReference>
<sequence length="211" mass="24307">MKSKIEREDILRELFNISVGKSASILSEIISKKIFLNVPILKIIDINEEAVTINNYLPEVMKGTIMVSSIAFKDELRGKARLIFPADKIRTFINLCLEEVNEYEINDMNFTDTDYDIIKEIGNIILNSVMGELGNYLKMKLSYTLPEVKVFEKVDFEKNIKNDEYTHMLMLYITFKIDYKEVSGAIIINLTLSSLSELLNRVELVEDGFND</sequence>
<dbReference type="RefSeq" id="WP_406768462.1">
    <property type="nucleotide sequence ID" value="NZ_JBJHZZ010000001.1"/>
</dbReference>
<gene>
    <name evidence="2" type="ORF">ACJDUG_03340</name>
</gene>
<dbReference type="CDD" id="cd17910">
    <property type="entry name" value="CheC_ClassII"/>
    <property type="match status" value="1"/>
</dbReference>
<comment type="caution">
    <text evidence="2">The sequence shown here is derived from an EMBL/GenBank/DDBJ whole genome shotgun (WGS) entry which is preliminary data.</text>
</comment>
<keyword evidence="1" id="KW-0145">Chemotaxis</keyword>
<protein>
    <submittedName>
        <fullName evidence="2">Chemotaxis protein CheC</fullName>
    </submittedName>
</protein>
<name>A0ABW8T0B3_9CLOT</name>
<keyword evidence="3" id="KW-1185">Reference proteome</keyword>